<proteinExistence type="predicted"/>
<dbReference type="GO" id="GO:0016757">
    <property type="term" value="F:glycosyltransferase activity"/>
    <property type="evidence" value="ECO:0007669"/>
    <property type="project" value="UniProtKB-KW"/>
</dbReference>
<sequence length="343" mass="39004">MQDKLTKLTIVVPCYNEEEVLTSTIDQLSGVLKKLIKADLISIGSMLLFVDDGSKDDTWQIISKASTTNSYVTGLKLARNVGHQTALLAGLEIASKHSDCVISIDADLQDDINVIPEFIQKHYEGNDIVFGVRQGRETDTFFKRTTAQGYYRIMNKLGIPLVYNHADYRLMSKRALIELIRYQEEKMFLRGIIPLIGLKTTEVYYDRKERIAGETKYPLKKMLSFALDGITSFTVAPIRLITYLGFLVFFISAVAGSYAIFQKLIGNANEGWTSLMISIWLIGGLQLMGIGIIGEYIGRVFIETKKRPKYAVDVDLYSKKYPFHYLRPKQPEIVRTKKLVWKK</sequence>
<keyword evidence="4 7" id="KW-0812">Transmembrane</keyword>
<dbReference type="Gene3D" id="3.90.550.10">
    <property type="entry name" value="Spore Coat Polysaccharide Biosynthesis Protein SpsA, Chain A"/>
    <property type="match status" value="1"/>
</dbReference>
<evidence type="ECO:0000256" key="2">
    <source>
        <dbReference type="ARBA" id="ARBA00022676"/>
    </source>
</evidence>
<feature type="transmembrane region" description="Helical" evidence="7">
    <location>
        <begin position="273"/>
        <end position="297"/>
    </location>
</feature>
<keyword evidence="3" id="KW-0808">Transferase</keyword>
<dbReference type="Pfam" id="PF00535">
    <property type="entry name" value="Glycos_transf_2"/>
    <property type="match status" value="1"/>
</dbReference>
<dbReference type="CDD" id="cd04187">
    <property type="entry name" value="DPM1_like_bac"/>
    <property type="match status" value="1"/>
</dbReference>
<feature type="transmembrane region" description="Helical" evidence="7">
    <location>
        <begin position="240"/>
        <end position="261"/>
    </location>
</feature>
<keyword evidence="6 7" id="KW-0472">Membrane</keyword>
<dbReference type="SUPFAM" id="SSF53448">
    <property type="entry name" value="Nucleotide-diphospho-sugar transferases"/>
    <property type="match status" value="1"/>
</dbReference>
<evidence type="ECO:0000256" key="5">
    <source>
        <dbReference type="ARBA" id="ARBA00022989"/>
    </source>
</evidence>
<evidence type="ECO:0000313" key="10">
    <source>
        <dbReference type="Proteomes" id="UP001145069"/>
    </source>
</evidence>
<dbReference type="AlphaFoldDB" id="A0A9X4AHN3"/>
<evidence type="ECO:0000256" key="3">
    <source>
        <dbReference type="ARBA" id="ARBA00022679"/>
    </source>
</evidence>
<comment type="caution">
    <text evidence="9">The sequence shown here is derived from an EMBL/GenBank/DDBJ whole genome shotgun (WGS) entry which is preliminary data.</text>
</comment>
<dbReference type="Proteomes" id="UP001145069">
    <property type="component" value="Unassembled WGS sequence"/>
</dbReference>
<evidence type="ECO:0000259" key="8">
    <source>
        <dbReference type="Pfam" id="PF00535"/>
    </source>
</evidence>
<name>A0A9X4AHN3_9BACI</name>
<evidence type="ECO:0000256" key="6">
    <source>
        <dbReference type="ARBA" id="ARBA00023136"/>
    </source>
</evidence>
<evidence type="ECO:0000256" key="7">
    <source>
        <dbReference type="SAM" id="Phobius"/>
    </source>
</evidence>
<keyword evidence="10" id="KW-1185">Reference proteome</keyword>
<organism evidence="9 10">
    <name type="scientific">Aquibacillus salsiterrae</name>
    <dbReference type="NCBI Taxonomy" id="2950439"/>
    <lineage>
        <taxon>Bacteria</taxon>
        <taxon>Bacillati</taxon>
        <taxon>Bacillota</taxon>
        <taxon>Bacilli</taxon>
        <taxon>Bacillales</taxon>
        <taxon>Bacillaceae</taxon>
        <taxon>Aquibacillus</taxon>
    </lineage>
</organism>
<dbReference type="EMBL" id="JAMQKC010000030">
    <property type="protein sequence ID" value="MDC3418510.1"/>
    <property type="molecule type" value="Genomic_DNA"/>
</dbReference>
<dbReference type="RefSeq" id="WP_272447578.1">
    <property type="nucleotide sequence ID" value="NZ_JAMQKC010000030.1"/>
</dbReference>
<keyword evidence="5 7" id="KW-1133">Transmembrane helix</keyword>
<dbReference type="InterPro" id="IPR029044">
    <property type="entry name" value="Nucleotide-diphossugar_trans"/>
</dbReference>
<dbReference type="InterPro" id="IPR001173">
    <property type="entry name" value="Glyco_trans_2-like"/>
</dbReference>
<dbReference type="PANTHER" id="PTHR48090">
    <property type="entry name" value="UNDECAPRENYL-PHOSPHATE 4-DEOXY-4-FORMAMIDO-L-ARABINOSE TRANSFERASE-RELATED"/>
    <property type="match status" value="1"/>
</dbReference>
<dbReference type="InterPro" id="IPR050256">
    <property type="entry name" value="Glycosyltransferase_2"/>
</dbReference>
<accession>A0A9X4AHN3</accession>
<evidence type="ECO:0000256" key="1">
    <source>
        <dbReference type="ARBA" id="ARBA00004141"/>
    </source>
</evidence>
<evidence type="ECO:0000256" key="4">
    <source>
        <dbReference type="ARBA" id="ARBA00022692"/>
    </source>
</evidence>
<evidence type="ECO:0000313" key="9">
    <source>
        <dbReference type="EMBL" id="MDC3418510.1"/>
    </source>
</evidence>
<dbReference type="GO" id="GO:0005886">
    <property type="term" value="C:plasma membrane"/>
    <property type="evidence" value="ECO:0007669"/>
    <property type="project" value="TreeGrafter"/>
</dbReference>
<protein>
    <submittedName>
        <fullName evidence="9">Glycosyltransferase family 2 protein</fullName>
    </submittedName>
</protein>
<keyword evidence="2" id="KW-0328">Glycosyltransferase</keyword>
<dbReference type="PANTHER" id="PTHR48090:SF1">
    <property type="entry name" value="PROPHAGE BACTOPRENOL GLUCOSYL TRANSFERASE HOMOLOG"/>
    <property type="match status" value="1"/>
</dbReference>
<reference evidence="9" key="1">
    <citation type="submission" date="2022-06" db="EMBL/GenBank/DDBJ databases">
        <title>Aquibacillus sp. a new bacterium isolated from soil saline samples.</title>
        <authorList>
            <person name="Galisteo C."/>
            <person name="De La Haba R."/>
            <person name="Sanchez-Porro C."/>
            <person name="Ventosa A."/>
        </authorList>
    </citation>
    <scope>NUCLEOTIDE SEQUENCE</scope>
    <source>
        <strain evidence="9">3ASR75-54</strain>
    </source>
</reference>
<feature type="domain" description="Glycosyltransferase 2-like" evidence="8">
    <location>
        <begin position="9"/>
        <end position="179"/>
    </location>
</feature>
<comment type="subcellular location">
    <subcellularLocation>
        <location evidence="1">Membrane</location>
        <topology evidence="1">Multi-pass membrane protein</topology>
    </subcellularLocation>
</comment>
<gene>
    <name evidence="9" type="ORF">NC799_16750</name>
</gene>